<dbReference type="InterPro" id="IPR052194">
    <property type="entry name" value="MESH1"/>
</dbReference>
<proteinExistence type="predicted"/>
<evidence type="ECO:0000313" key="3">
    <source>
        <dbReference type="EMBL" id="CAB4984828.1"/>
    </source>
</evidence>
<dbReference type="PANTHER" id="PTHR46246">
    <property type="entry name" value="GUANOSINE-3',5'-BIS(DIPHOSPHATE) 3'-PYROPHOSPHOHYDROLASE MESH1"/>
    <property type="match status" value="1"/>
</dbReference>
<protein>
    <submittedName>
        <fullName evidence="3">Unannotated protein</fullName>
    </submittedName>
</protein>
<accession>A0A6J7MY55</accession>
<evidence type="ECO:0000256" key="1">
    <source>
        <dbReference type="SAM" id="MobiDB-lite"/>
    </source>
</evidence>
<dbReference type="Pfam" id="PF13328">
    <property type="entry name" value="HD_4"/>
    <property type="match status" value="1"/>
</dbReference>
<evidence type="ECO:0000313" key="4">
    <source>
        <dbReference type="EMBL" id="CAB5041670.1"/>
    </source>
</evidence>
<dbReference type="SUPFAM" id="SSF109604">
    <property type="entry name" value="HD-domain/PDEase-like"/>
    <property type="match status" value="1"/>
</dbReference>
<dbReference type="EMBL" id="CAFAAQ010000129">
    <property type="protein sequence ID" value="CAB4813686.1"/>
    <property type="molecule type" value="Genomic_DNA"/>
</dbReference>
<feature type="region of interest" description="Disordered" evidence="1">
    <location>
        <begin position="1"/>
        <end position="22"/>
    </location>
</feature>
<dbReference type="EMBL" id="CAFBPW010000340">
    <property type="protein sequence ID" value="CAB5041670.1"/>
    <property type="molecule type" value="Genomic_DNA"/>
</dbReference>
<dbReference type="AlphaFoldDB" id="A0A6J7MY55"/>
<reference evidence="3" key="1">
    <citation type="submission" date="2020-05" db="EMBL/GenBank/DDBJ databases">
        <authorList>
            <person name="Chiriac C."/>
            <person name="Salcher M."/>
            <person name="Ghai R."/>
            <person name="Kavagutti S V."/>
        </authorList>
    </citation>
    <scope>NUCLEOTIDE SEQUENCE</scope>
</reference>
<evidence type="ECO:0000313" key="2">
    <source>
        <dbReference type="EMBL" id="CAB4813686.1"/>
    </source>
</evidence>
<dbReference type="GO" id="GO:0008893">
    <property type="term" value="F:guanosine-3',5'-bis(diphosphate) 3'-diphosphatase activity"/>
    <property type="evidence" value="ECO:0007669"/>
    <property type="project" value="TreeGrafter"/>
</dbReference>
<organism evidence="3">
    <name type="scientific">freshwater metagenome</name>
    <dbReference type="NCBI Taxonomy" id="449393"/>
    <lineage>
        <taxon>unclassified sequences</taxon>
        <taxon>metagenomes</taxon>
        <taxon>ecological metagenomes</taxon>
    </lineage>
</organism>
<dbReference type="EMBL" id="CAFBOG010000114">
    <property type="protein sequence ID" value="CAB4984828.1"/>
    <property type="molecule type" value="Genomic_DNA"/>
</dbReference>
<name>A0A6J7MY55_9ZZZZ</name>
<dbReference type="Gene3D" id="1.10.3210.10">
    <property type="entry name" value="Hypothetical protein af1432"/>
    <property type="match status" value="1"/>
</dbReference>
<sequence>MTETSSPQPAKPPTAKAKGESGVQYSERYDAALLFAADQHRYQERKGGKGIPYVYHLLAVSALVWEDGGDEDQAIAALLHDVLEDTPTQPDELRERFGLRATSFVELCTDANPAEGEVKQPWRPRKEAHFEHLIHTADSAGLRVTCADKVHNIEAQIADARAAGTTTLEQAKFWDHFKGGFAGTLWYYRNVCEAIGDSLGDSQLFARLKVRVGELAQLWKPEGEHQIALQQQFLAVLTELNPVRVSQEQLDKGYYQLDADELLRRLICAGLIPAGVIDAAQGAEPAKSQAETVDAAEAVLEKFTTKVYGGWTSDAGISAKQTICDLVLSQS</sequence>
<gene>
    <name evidence="2" type="ORF">UFOPK3046_01311</name>
    <name evidence="3" type="ORF">UFOPK3914_01239</name>
    <name evidence="4" type="ORF">UFOPK4173_02002</name>
</gene>
<dbReference type="PANTHER" id="PTHR46246:SF1">
    <property type="entry name" value="GUANOSINE-3',5'-BIS(DIPHOSPHATE) 3'-PYROPHOSPHOHYDROLASE MESH1"/>
    <property type="match status" value="1"/>
</dbReference>